<evidence type="ECO:0000313" key="3">
    <source>
        <dbReference type="Proteomes" id="UP001629536"/>
    </source>
</evidence>
<feature type="coiled-coil region" evidence="1">
    <location>
        <begin position="23"/>
        <end position="50"/>
    </location>
</feature>
<dbReference type="Proteomes" id="UP001629536">
    <property type="component" value="Unassembled WGS sequence"/>
</dbReference>
<evidence type="ECO:0000313" key="2">
    <source>
        <dbReference type="EMBL" id="MFM1524748.1"/>
    </source>
</evidence>
<evidence type="ECO:0008006" key="4">
    <source>
        <dbReference type="Google" id="ProtNLM"/>
    </source>
</evidence>
<dbReference type="EMBL" id="JBFNFH010000006">
    <property type="protein sequence ID" value="MFM1524748.1"/>
    <property type="molecule type" value="Genomic_DNA"/>
</dbReference>
<evidence type="ECO:0000256" key="1">
    <source>
        <dbReference type="SAM" id="Coils"/>
    </source>
</evidence>
<dbReference type="RefSeq" id="WP_408126448.1">
    <property type="nucleotide sequence ID" value="NZ_JBFNFH010000006.1"/>
</dbReference>
<comment type="caution">
    <text evidence="2">The sequence shown here is derived from an EMBL/GenBank/DDBJ whole genome shotgun (WGS) entry which is preliminary data.</text>
</comment>
<accession>A0ABW9F6I6</accession>
<keyword evidence="1" id="KW-0175">Coiled coil</keyword>
<reference evidence="2 3" key="1">
    <citation type="journal article" date="2024" name="Front. Microbiol.">
        <title>Pangenomic and biochemical analyses of Helcococcus ovis reveal widespread tetracycline resistance and a novel bacterial species, Helcococcus bovis.</title>
        <authorList>
            <person name="Cunha F."/>
            <person name="Zhai Y."/>
            <person name="Casaro S."/>
            <person name="Jones K.L."/>
            <person name="Hernandez M."/>
            <person name="Bisinotto R.S."/>
            <person name="Kariyawasam S."/>
            <person name="Brown M.B."/>
            <person name="Phillips A."/>
            <person name="Jeong K.C."/>
            <person name="Galvao K.N."/>
        </authorList>
    </citation>
    <scope>NUCLEOTIDE SEQUENCE [LARGE SCALE GENOMIC DNA]</scope>
    <source>
        <strain evidence="2 3">KG197</strain>
    </source>
</reference>
<keyword evidence="3" id="KW-1185">Reference proteome</keyword>
<sequence length="99" mass="11513">MKEKEVLSNISKCFSDLSILFEKLSNQETVKKTKEKKEEKQEENITFEEVRGILANKSREGFTAQIKELLKKYGAIRLSDIDPSKYKDLVSEVKELKNE</sequence>
<name>A0ABW9F6I6_9FIRM</name>
<gene>
    <name evidence="2" type="ORF">ABGF40_03590</name>
</gene>
<organism evidence="2 3">
    <name type="scientific">Helcococcus bovis</name>
    <dbReference type="NCBI Taxonomy" id="3153252"/>
    <lineage>
        <taxon>Bacteria</taxon>
        <taxon>Bacillati</taxon>
        <taxon>Bacillota</taxon>
        <taxon>Tissierellia</taxon>
        <taxon>Tissierellales</taxon>
        <taxon>Peptoniphilaceae</taxon>
        <taxon>Helcococcus</taxon>
    </lineage>
</organism>
<protein>
    <recommendedName>
        <fullName evidence="4">rRNA biogenesis protein rrp5</fullName>
    </recommendedName>
</protein>
<proteinExistence type="predicted"/>